<dbReference type="Proteomes" id="UP000002051">
    <property type="component" value="Chromosome 5"/>
</dbReference>
<evidence type="ECO:0000313" key="2">
    <source>
        <dbReference type="EnsemblPlants" id="KEH27957"/>
    </source>
</evidence>
<evidence type="ECO:0000313" key="1">
    <source>
        <dbReference type="EMBL" id="KEH27957.1"/>
    </source>
</evidence>
<sequence>MRCWNKNNREAQGEEGREWVACTWWWKVAPLRFIRCRIGIERMYRETKNIKHRILIKFFTEKMVMGLSYLKMESVCGVTGVNEITRDGERVSSQTTTATCNARKSLDFRVPKEILLIIIFNTEKERQENEEDNVSKLSFVIIKNNNRV</sequence>
<keyword evidence="3" id="KW-1185">Reference proteome</keyword>
<dbReference type="EnsemblPlants" id="KEH27957">
    <property type="protein sequence ID" value="KEH27957"/>
    <property type="gene ID" value="MTR_5g053935"/>
</dbReference>
<dbReference type="HOGENOM" id="CLU_1761488_0_0_1"/>
<dbReference type="EMBL" id="CM001221">
    <property type="protein sequence ID" value="KEH27957.1"/>
    <property type="molecule type" value="Genomic_DNA"/>
</dbReference>
<gene>
    <name evidence="1" type="ordered locus">MTR_5g053935</name>
</gene>
<reference evidence="2" key="3">
    <citation type="submission" date="2015-04" db="UniProtKB">
        <authorList>
            <consortium name="EnsemblPlants"/>
        </authorList>
    </citation>
    <scope>IDENTIFICATION</scope>
    <source>
        <strain evidence="2">cv. Jemalong A17</strain>
    </source>
</reference>
<evidence type="ECO:0000313" key="3">
    <source>
        <dbReference type="Proteomes" id="UP000002051"/>
    </source>
</evidence>
<accession>A0A072UE88</accession>
<organism evidence="1 3">
    <name type="scientific">Medicago truncatula</name>
    <name type="common">Barrel medic</name>
    <name type="synonym">Medicago tribuloides</name>
    <dbReference type="NCBI Taxonomy" id="3880"/>
    <lineage>
        <taxon>Eukaryota</taxon>
        <taxon>Viridiplantae</taxon>
        <taxon>Streptophyta</taxon>
        <taxon>Embryophyta</taxon>
        <taxon>Tracheophyta</taxon>
        <taxon>Spermatophyta</taxon>
        <taxon>Magnoliopsida</taxon>
        <taxon>eudicotyledons</taxon>
        <taxon>Gunneridae</taxon>
        <taxon>Pentapetalae</taxon>
        <taxon>rosids</taxon>
        <taxon>fabids</taxon>
        <taxon>Fabales</taxon>
        <taxon>Fabaceae</taxon>
        <taxon>Papilionoideae</taxon>
        <taxon>50 kb inversion clade</taxon>
        <taxon>NPAAA clade</taxon>
        <taxon>Hologalegina</taxon>
        <taxon>IRL clade</taxon>
        <taxon>Trifolieae</taxon>
        <taxon>Medicago</taxon>
    </lineage>
</organism>
<proteinExistence type="predicted"/>
<dbReference type="AlphaFoldDB" id="A0A072UE88"/>
<reference evidence="1 3" key="2">
    <citation type="journal article" date="2014" name="BMC Genomics">
        <title>An improved genome release (version Mt4.0) for the model legume Medicago truncatula.</title>
        <authorList>
            <person name="Tang H."/>
            <person name="Krishnakumar V."/>
            <person name="Bidwell S."/>
            <person name="Rosen B."/>
            <person name="Chan A."/>
            <person name="Zhou S."/>
            <person name="Gentzbittel L."/>
            <person name="Childs K.L."/>
            <person name="Yandell M."/>
            <person name="Gundlach H."/>
            <person name="Mayer K.F."/>
            <person name="Schwartz D.C."/>
            <person name="Town C.D."/>
        </authorList>
    </citation>
    <scope>GENOME REANNOTATION</scope>
    <source>
        <strain evidence="1">A17</strain>
        <strain evidence="2 3">cv. Jemalong A17</strain>
    </source>
</reference>
<protein>
    <submittedName>
        <fullName evidence="1 2">Uncharacterized protein</fullName>
    </submittedName>
</protein>
<reference evidence="1 3" key="1">
    <citation type="journal article" date="2011" name="Nature">
        <title>The Medicago genome provides insight into the evolution of rhizobial symbioses.</title>
        <authorList>
            <person name="Young N.D."/>
            <person name="Debelle F."/>
            <person name="Oldroyd G.E."/>
            <person name="Geurts R."/>
            <person name="Cannon S.B."/>
            <person name="Udvardi M.K."/>
            <person name="Benedito V.A."/>
            <person name="Mayer K.F."/>
            <person name="Gouzy J."/>
            <person name="Schoof H."/>
            <person name="Van de Peer Y."/>
            <person name="Proost S."/>
            <person name="Cook D.R."/>
            <person name="Meyers B.C."/>
            <person name="Spannagl M."/>
            <person name="Cheung F."/>
            <person name="De Mita S."/>
            <person name="Krishnakumar V."/>
            <person name="Gundlach H."/>
            <person name="Zhou S."/>
            <person name="Mudge J."/>
            <person name="Bharti A.K."/>
            <person name="Murray J.D."/>
            <person name="Naoumkina M.A."/>
            <person name="Rosen B."/>
            <person name="Silverstein K.A."/>
            <person name="Tang H."/>
            <person name="Rombauts S."/>
            <person name="Zhao P.X."/>
            <person name="Zhou P."/>
            <person name="Barbe V."/>
            <person name="Bardou P."/>
            <person name="Bechner M."/>
            <person name="Bellec A."/>
            <person name="Berger A."/>
            <person name="Berges H."/>
            <person name="Bidwell S."/>
            <person name="Bisseling T."/>
            <person name="Choisne N."/>
            <person name="Couloux A."/>
            <person name="Denny R."/>
            <person name="Deshpande S."/>
            <person name="Dai X."/>
            <person name="Doyle J.J."/>
            <person name="Dudez A.M."/>
            <person name="Farmer A.D."/>
            <person name="Fouteau S."/>
            <person name="Franken C."/>
            <person name="Gibelin C."/>
            <person name="Gish J."/>
            <person name="Goldstein S."/>
            <person name="Gonzalez A.J."/>
            <person name="Green P.J."/>
            <person name="Hallab A."/>
            <person name="Hartog M."/>
            <person name="Hua A."/>
            <person name="Humphray S.J."/>
            <person name="Jeong D.H."/>
            <person name="Jing Y."/>
            <person name="Jocker A."/>
            <person name="Kenton S.M."/>
            <person name="Kim D.J."/>
            <person name="Klee K."/>
            <person name="Lai H."/>
            <person name="Lang C."/>
            <person name="Lin S."/>
            <person name="Macmil S.L."/>
            <person name="Magdelenat G."/>
            <person name="Matthews L."/>
            <person name="McCorrison J."/>
            <person name="Monaghan E.L."/>
            <person name="Mun J.H."/>
            <person name="Najar F.Z."/>
            <person name="Nicholson C."/>
            <person name="Noirot C."/>
            <person name="O'Bleness M."/>
            <person name="Paule C.R."/>
            <person name="Poulain J."/>
            <person name="Prion F."/>
            <person name="Qin B."/>
            <person name="Qu C."/>
            <person name="Retzel E.F."/>
            <person name="Riddle C."/>
            <person name="Sallet E."/>
            <person name="Samain S."/>
            <person name="Samson N."/>
            <person name="Sanders I."/>
            <person name="Saurat O."/>
            <person name="Scarpelli C."/>
            <person name="Schiex T."/>
            <person name="Segurens B."/>
            <person name="Severin A.J."/>
            <person name="Sherrier D.J."/>
            <person name="Shi R."/>
            <person name="Sims S."/>
            <person name="Singer S.R."/>
            <person name="Sinharoy S."/>
            <person name="Sterck L."/>
            <person name="Viollet A."/>
            <person name="Wang B.B."/>
            <person name="Wang K."/>
            <person name="Wang M."/>
            <person name="Wang X."/>
            <person name="Warfsmann J."/>
            <person name="Weissenbach J."/>
            <person name="White D.D."/>
            <person name="White J.D."/>
            <person name="Wiley G.B."/>
            <person name="Wincker P."/>
            <person name="Xing Y."/>
            <person name="Yang L."/>
            <person name="Yao Z."/>
            <person name="Ying F."/>
            <person name="Zhai J."/>
            <person name="Zhou L."/>
            <person name="Zuber A."/>
            <person name="Denarie J."/>
            <person name="Dixon R.A."/>
            <person name="May G.D."/>
            <person name="Schwartz D.C."/>
            <person name="Rogers J."/>
            <person name="Quetier F."/>
            <person name="Town C.D."/>
            <person name="Roe B.A."/>
        </authorList>
    </citation>
    <scope>NUCLEOTIDE SEQUENCE [LARGE SCALE GENOMIC DNA]</scope>
    <source>
        <strain evidence="1">A17</strain>
        <strain evidence="2 3">cv. Jemalong A17</strain>
    </source>
</reference>
<name>A0A072UE88_MEDTR</name>